<accession>A0A1F6PA35</accession>
<dbReference type="InterPro" id="IPR036439">
    <property type="entry name" value="Dockerin_dom_sf"/>
</dbReference>
<dbReference type="GO" id="GO:0000272">
    <property type="term" value="P:polysaccharide catabolic process"/>
    <property type="evidence" value="ECO:0007669"/>
    <property type="project" value="InterPro"/>
</dbReference>
<gene>
    <name evidence="3" type="ORF">A2563_04610</name>
</gene>
<feature type="signal peptide" evidence="1">
    <location>
        <begin position="1"/>
        <end position="23"/>
    </location>
</feature>
<dbReference type="InterPro" id="IPR003961">
    <property type="entry name" value="FN3_dom"/>
</dbReference>
<proteinExistence type="predicted"/>
<keyword evidence="1" id="KW-0732">Signal</keyword>
<dbReference type="Gene3D" id="2.60.40.10">
    <property type="entry name" value="Immunoglobulins"/>
    <property type="match status" value="1"/>
</dbReference>
<dbReference type="InterPro" id="IPR013783">
    <property type="entry name" value="Ig-like_fold"/>
</dbReference>
<reference evidence="3 4" key="1">
    <citation type="journal article" date="2016" name="Nat. Commun.">
        <title>Thousands of microbial genomes shed light on interconnected biogeochemical processes in an aquifer system.</title>
        <authorList>
            <person name="Anantharaman K."/>
            <person name="Brown C.T."/>
            <person name="Hug L.A."/>
            <person name="Sharon I."/>
            <person name="Castelle C.J."/>
            <person name="Probst A.J."/>
            <person name="Thomas B.C."/>
            <person name="Singh A."/>
            <person name="Wilkins M.J."/>
            <person name="Karaoz U."/>
            <person name="Brodie E.L."/>
            <person name="Williams K.H."/>
            <person name="Hubbard S.S."/>
            <person name="Banfield J.F."/>
        </authorList>
    </citation>
    <scope>NUCLEOTIDE SEQUENCE [LARGE SCALE GENOMIC DNA]</scope>
</reference>
<dbReference type="AlphaFoldDB" id="A0A1F6PA35"/>
<dbReference type="Gene3D" id="1.10.1330.10">
    <property type="entry name" value="Dockerin domain"/>
    <property type="match status" value="1"/>
</dbReference>
<protein>
    <recommendedName>
        <fullName evidence="2">Fibronectin type-III domain-containing protein</fullName>
    </recommendedName>
</protein>
<dbReference type="SUPFAM" id="SSF49265">
    <property type="entry name" value="Fibronectin type III"/>
    <property type="match status" value="1"/>
</dbReference>
<name>A0A1F6PA35_9BACT</name>
<evidence type="ECO:0000259" key="2">
    <source>
        <dbReference type="PROSITE" id="PS50853"/>
    </source>
</evidence>
<dbReference type="Proteomes" id="UP000176634">
    <property type="component" value="Unassembled WGS sequence"/>
</dbReference>
<sequence>MAIKKLLILLIVASSLTATVVLAQEFSSTNFVDSNPVVTLGGGKSSSTNFQLFSGAGQTIIGESSSSAFAAHAGFFYFPFVSTPVLSATAGDGEVSLSWTSAVGSLGFNISTYSIGRSTNSGGPYTFTNVGNVLSAASSGLTNGTTYYFVVRALDSLSDSVVTSTQIAAVPVVSAGTPGGGAVGGSGVALPTPQTIVIFSGFAYPNSRVTLLKDGQIAGTAFAGTDAFFQISAPGLFGGSYIFSIYSEDNKGFISPLVNFPLDVIAGASTQVGGVLVPPTIAADKTEVKRGDSITFFGQAIPRSEINIMVNSEKEFFIKTSADVGGNYLYSFDSSPLELGDHSAKAKLMFNGEISVFGKFVDFRVGTKNISADSGPRCLVKADLNNDCRVNLVDVSILIFWFDKSGIPSKVDFDGNGRVDLIDLSILAYYWTG</sequence>
<dbReference type="PROSITE" id="PS50853">
    <property type="entry name" value="FN3"/>
    <property type="match status" value="1"/>
</dbReference>
<dbReference type="EMBL" id="MFRA01000003">
    <property type="protein sequence ID" value="OGH93031.1"/>
    <property type="molecule type" value="Genomic_DNA"/>
</dbReference>
<dbReference type="SUPFAM" id="SSF63446">
    <property type="entry name" value="Type I dockerin domain"/>
    <property type="match status" value="1"/>
</dbReference>
<dbReference type="InterPro" id="IPR036116">
    <property type="entry name" value="FN3_sf"/>
</dbReference>
<comment type="caution">
    <text evidence="3">The sequence shown here is derived from an EMBL/GenBank/DDBJ whole genome shotgun (WGS) entry which is preliminary data.</text>
</comment>
<feature type="domain" description="Fibronectin type-III" evidence="2">
    <location>
        <begin position="80"/>
        <end position="173"/>
    </location>
</feature>
<feature type="chain" id="PRO_5009525986" description="Fibronectin type-III domain-containing protein" evidence="1">
    <location>
        <begin position="24"/>
        <end position="433"/>
    </location>
</feature>
<evidence type="ECO:0000256" key="1">
    <source>
        <dbReference type="SAM" id="SignalP"/>
    </source>
</evidence>
<organism evidence="3 4">
    <name type="scientific">Candidatus Magasanikbacteria bacterium RIFOXYD1_FULL_40_23</name>
    <dbReference type="NCBI Taxonomy" id="1798705"/>
    <lineage>
        <taxon>Bacteria</taxon>
        <taxon>Candidatus Magasanikiibacteriota</taxon>
    </lineage>
</organism>
<evidence type="ECO:0000313" key="3">
    <source>
        <dbReference type="EMBL" id="OGH93031.1"/>
    </source>
</evidence>
<evidence type="ECO:0000313" key="4">
    <source>
        <dbReference type="Proteomes" id="UP000176634"/>
    </source>
</evidence>
<dbReference type="STRING" id="1798705.A2563_04610"/>